<accession>A0A915E1V2</accession>
<dbReference type="GO" id="GO:0006644">
    <property type="term" value="P:phospholipid metabolic process"/>
    <property type="evidence" value="ECO:0007669"/>
    <property type="project" value="InterPro"/>
</dbReference>
<dbReference type="Proteomes" id="UP000887574">
    <property type="component" value="Unplaced"/>
</dbReference>
<keyword evidence="1" id="KW-1185">Reference proteome</keyword>
<evidence type="ECO:0000313" key="2">
    <source>
        <dbReference type="WBParaSite" id="jg25804"/>
    </source>
</evidence>
<dbReference type="GO" id="GO:0004623">
    <property type="term" value="F:phospholipase A2 activity"/>
    <property type="evidence" value="ECO:0007669"/>
    <property type="project" value="InterPro"/>
</dbReference>
<dbReference type="SUPFAM" id="SSF48619">
    <property type="entry name" value="Phospholipase A2, PLA2"/>
    <property type="match status" value="1"/>
</dbReference>
<reference evidence="2" key="1">
    <citation type="submission" date="2022-11" db="UniProtKB">
        <authorList>
            <consortium name="WormBaseParasite"/>
        </authorList>
    </citation>
    <scope>IDENTIFICATION</scope>
</reference>
<evidence type="ECO:0000313" key="1">
    <source>
        <dbReference type="Proteomes" id="UP000887574"/>
    </source>
</evidence>
<dbReference type="AlphaFoldDB" id="A0A915E1V2"/>
<name>A0A915E1V2_9BILA</name>
<protein>
    <submittedName>
        <fullName evidence="2">Uncharacterized protein</fullName>
    </submittedName>
</protein>
<proteinExistence type="predicted"/>
<dbReference type="GO" id="GO:0050482">
    <property type="term" value="P:arachidonate secretion"/>
    <property type="evidence" value="ECO:0007669"/>
    <property type="project" value="InterPro"/>
</dbReference>
<dbReference type="WBParaSite" id="jg25804">
    <property type="protein sequence ID" value="jg25804"/>
    <property type="gene ID" value="jg25804"/>
</dbReference>
<sequence>MGLNKMQSFAKYKTELIFIASSAILLMCGMCSLVLSSLTGVEQGLLSSPSTIFIANQEEFSCGGGPFSFYMASLISTSCDRSKIHNCCAAHDICYDSLHLNQSYCDEYFVVAWLTYRPARIVRE</sequence>
<organism evidence="1 2">
    <name type="scientific">Ditylenchus dipsaci</name>
    <dbReference type="NCBI Taxonomy" id="166011"/>
    <lineage>
        <taxon>Eukaryota</taxon>
        <taxon>Metazoa</taxon>
        <taxon>Ecdysozoa</taxon>
        <taxon>Nematoda</taxon>
        <taxon>Chromadorea</taxon>
        <taxon>Rhabditida</taxon>
        <taxon>Tylenchina</taxon>
        <taxon>Tylenchomorpha</taxon>
        <taxon>Sphaerularioidea</taxon>
        <taxon>Anguinidae</taxon>
        <taxon>Anguininae</taxon>
        <taxon>Ditylenchus</taxon>
    </lineage>
</organism>
<dbReference type="InterPro" id="IPR036444">
    <property type="entry name" value="PLipase_A2_dom_sf"/>
</dbReference>